<gene>
    <name evidence="2" type="ordered locus">Ctha_0189</name>
</gene>
<accession>B3QT17</accession>
<reference evidence="2 3" key="1">
    <citation type="submission" date="2008-06" db="EMBL/GenBank/DDBJ databases">
        <title>Complete sequence of Chloroherpeton thalassium ATCC 35110.</title>
        <authorList>
            <consortium name="US DOE Joint Genome Institute"/>
            <person name="Lucas S."/>
            <person name="Copeland A."/>
            <person name="Lapidus A."/>
            <person name="Glavina del Rio T."/>
            <person name="Dalin E."/>
            <person name="Tice H."/>
            <person name="Bruce D."/>
            <person name="Goodwin L."/>
            <person name="Pitluck S."/>
            <person name="Schmutz J."/>
            <person name="Larimer F."/>
            <person name="Land M."/>
            <person name="Hauser L."/>
            <person name="Kyrpides N."/>
            <person name="Mikhailova N."/>
            <person name="Liu Z."/>
            <person name="Li T."/>
            <person name="Zhao F."/>
            <person name="Overmann J."/>
            <person name="Bryant D.A."/>
            <person name="Richardson P."/>
        </authorList>
    </citation>
    <scope>NUCLEOTIDE SEQUENCE [LARGE SCALE GENOMIC DNA]</scope>
    <source>
        <strain evidence="3">ATCC 35110 / GB-78</strain>
    </source>
</reference>
<dbReference type="HOGENOM" id="CLU_565850_0_0_10"/>
<evidence type="ECO:0000313" key="3">
    <source>
        <dbReference type="Proteomes" id="UP000001208"/>
    </source>
</evidence>
<evidence type="ECO:0000256" key="1">
    <source>
        <dbReference type="SAM" id="SignalP"/>
    </source>
</evidence>
<keyword evidence="1" id="KW-0732">Signal</keyword>
<dbReference type="SUPFAM" id="SSF50978">
    <property type="entry name" value="WD40 repeat-like"/>
    <property type="match status" value="1"/>
</dbReference>
<feature type="chain" id="PRO_5002797642" description="WD40 domain protein beta Propeller" evidence="1">
    <location>
        <begin position="25"/>
        <end position="482"/>
    </location>
</feature>
<dbReference type="Proteomes" id="UP000001208">
    <property type="component" value="Chromosome"/>
</dbReference>
<feature type="signal peptide" evidence="1">
    <location>
        <begin position="1"/>
        <end position="24"/>
    </location>
</feature>
<dbReference type="Gene3D" id="2.130.10.10">
    <property type="entry name" value="YVTN repeat-like/Quinoprotein amine dehydrogenase"/>
    <property type="match status" value="1"/>
</dbReference>
<name>B3QT17_CHLT3</name>
<dbReference type="InterPro" id="IPR036322">
    <property type="entry name" value="WD40_repeat_dom_sf"/>
</dbReference>
<organism evidence="2 3">
    <name type="scientific">Chloroherpeton thalassium (strain ATCC 35110 / GB-78)</name>
    <dbReference type="NCBI Taxonomy" id="517418"/>
    <lineage>
        <taxon>Bacteria</taxon>
        <taxon>Pseudomonadati</taxon>
        <taxon>Chlorobiota</taxon>
        <taxon>Chlorobiia</taxon>
        <taxon>Chlorobiales</taxon>
        <taxon>Chloroherpetonaceae</taxon>
        <taxon>Chloroherpeton</taxon>
    </lineage>
</organism>
<dbReference type="AlphaFoldDB" id="B3QT17"/>
<evidence type="ECO:0008006" key="4">
    <source>
        <dbReference type="Google" id="ProtNLM"/>
    </source>
</evidence>
<dbReference type="STRING" id="517418.Ctha_0189"/>
<dbReference type="InterPro" id="IPR015943">
    <property type="entry name" value="WD40/YVTN_repeat-like_dom_sf"/>
</dbReference>
<proteinExistence type="predicted"/>
<protein>
    <recommendedName>
        <fullName evidence="4">WD40 domain protein beta Propeller</fullName>
    </recommendedName>
</protein>
<dbReference type="EMBL" id="CP001100">
    <property type="protein sequence ID" value="ACF12660.1"/>
    <property type="molecule type" value="Genomic_DNA"/>
</dbReference>
<sequence>MKSFFTSLIILCSSLLFVSSPSNEAIGQTTKVGLAQKKLRKLQKEYRQIDGDISKQLHKSLTKLAKQRPKKWEIKDTTRYNKLLANYNAKKERVSTAYENKADRLKRSKHRQIMQVLNQSYTDKVKLFLGKYDSTQETFDLKVRGAGYNFPANVAVPKGQVEAFKKNFRKAKAFGTFRIVENQKPYLVRVKAYINGRRYNPFVPLAYYNFQRETLPGGKPVISFSPNGRYMSLASGGAAAGSQLTVWDTYYWQDVVKMETKPDDDISNFWPSKAIFDPNGKYLIAGGMKPDPRALPTTKVFSIRKWKELKTLNGCDANFSTDGKYLISVINDKDKKVWRMGTWEDQRKNFLTDQEYKEWVGTLEESSKVNEQYKSTALFRIERYDRDTILVVETQTGKVAAKIPAITPYENPPKELTNMAAIRSLREKEFYDEEIFTGISPDGNTLIRVFTHTYPIPGEEKGREYSSHVHFWRLLWNKYNYN</sequence>
<dbReference type="KEGG" id="cts:Ctha_0189"/>
<keyword evidence="3" id="KW-1185">Reference proteome</keyword>
<evidence type="ECO:0000313" key="2">
    <source>
        <dbReference type="EMBL" id="ACF12660.1"/>
    </source>
</evidence>